<evidence type="ECO:0000256" key="5">
    <source>
        <dbReference type="ARBA" id="ARBA00023268"/>
    </source>
</evidence>
<reference evidence="7" key="1">
    <citation type="submission" date="2020-08" db="EMBL/GenBank/DDBJ databases">
        <title>Multicomponent nature underlies the extraordinary mechanical properties of spider dragline silk.</title>
        <authorList>
            <person name="Kono N."/>
            <person name="Nakamura H."/>
            <person name="Mori M."/>
            <person name="Yoshida Y."/>
            <person name="Ohtoshi R."/>
            <person name="Malay A.D."/>
            <person name="Moran D.A.P."/>
            <person name="Tomita M."/>
            <person name="Numata K."/>
            <person name="Arakawa K."/>
        </authorList>
    </citation>
    <scope>NUCLEOTIDE SEQUENCE</scope>
</reference>
<keyword evidence="1" id="KW-0808">Transferase</keyword>
<keyword evidence="3" id="KW-0378">Hydrolase</keyword>
<organism evidence="7 8">
    <name type="scientific">Trichonephila clavipes</name>
    <name type="common">Golden silk orbweaver</name>
    <name type="synonym">Nephila clavipes</name>
    <dbReference type="NCBI Taxonomy" id="2585209"/>
    <lineage>
        <taxon>Eukaryota</taxon>
        <taxon>Metazoa</taxon>
        <taxon>Ecdysozoa</taxon>
        <taxon>Arthropoda</taxon>
        <taxon>Chelicerata</taxon>
        <taxon>Arachnida</taxon>
        <taxon>Araneae</taxon>
        <taxon>Araneomorphae</taxon>
        <taxon>Entelegynae</taxon>
        <taxon>Araneoidea</taxon>
        <taxon>Nephilidae</taxon>
        <taxon>Trichonephila</taxon>
    </lineage>
</organism>
<gene>
    <name evidence="7" type="primary">pol_857</name>
    <name evidence="7" type="ORF">TNCV_242981</name>
</gene>
<accession>A0A8X6W3Y1</accession>
<protein>
    <submittedName>
        <fullName evidence="7">Retrovirus-related Pol polyprotein from transposon 297</fullName>
    </submittedName>
</protein>
<evidence type="ECO:0000313" key="8">
    <source>
        <dbReference type="Proteomes" id="UP000887159"/>
    </source>
</evidence>
<proteinExistence type="predicted"/>
<keyword evidence="3" id="KW-0255">Endonuclease</keyword>
<dbReference type="EMBL" id="BMAU01021381">
    <property type="protein sequence ID" value="GFY27833.1"/>
    <property type="molecule type" value="Genomic_DNA"/>
</dbReference>
<dbReference type="Gene3D" id="3.10.20.370">
    <property type="match status" value="1"/>
</dbReference>
<dbReference type="Pfam" id="PF17919">
    <property type="entry name" value="RT_RNaseH_2"/>
    <property type="match status" value="1"/>
</dbReference>
<evidence type="ECO:0000256" key="4">
    <source>
        <dbReference type="ARBA" id="ARBA00022918"/>
    </source>
</evidence>
<keyword evidence="8" id="KW-1185">Reference proteome</keyword>
<dbReference type="SUPFAM" id="SSF56672">
    <property type="entry name" value="DNA/RNA polymerases"/>
    <property type="match status" value="1"/>
</dbReference>
<dbReference type="PANTHER" id="PTHR37984">
    <property type="entry name" value="PROTEIN CBG26694"/>
    <property type="match status" value="1"/>
</dbReference>
<evidence type="ECO:0000256" key="3">
    <source>
        <dbReference type="ARBA" id="ARBA00022759"/>
    </source>
</evidence>
<keyword evidence="5" id="KW-0511">Multifunctional enzyme</keyword>
<dbReference type="FunFam" id="3.10.20.370:FF:000001">
    <property type="entry name" value="Retrovirus-related Pol polyprotein from transposon 17.6-like protein"/>
    <property type="match status" value="1"/>
</dbReference>
<evidence type="ECO:0000313" key="7">
    <source>
        <dbReference type="EMBL" id="GFY27833.1"/>
    </source>
</evidence>
<keyword evidence="1" id="KW-0548">Nucleotidyltransferase</keyword>
<dbReference type="Proteomes" id="UP000887159">
    <property type="component" value="Unassembled WGS sequence"/>
</dbReference>
<dbReference type="PANTHER" id="PTHR37984:SF5">
    <property type="entry name" value="PROTEIN NYNRIN-LIKE"/>
    <property type="match status" value="1"/>
</dbReference>
<evidence type="ECO:0000256" key="2">
    <source>
        <dbReference type="ARBA" id="ARBA00022722"/>
    </source>
</evidence>
<evidence type="ECO:0000256" key="1">
    <source>
        <dbReference type="ARBA" id="ARBA00022695"/>
    </source>
</evidence>
<sequence>MKREKNGSSQHYLRYTLFRMKTRGLSPSKWAITRDFMTPQNLIYEWRIVGEKLTQDKGCEKVFVEFKGNLVSKPILFAPDFSKDFILQTDASDIGAGVVLSQKINGEEHPILYLSKKILKAERNYSTVERELAAIIFGLKRLNTT</sequence>
<keyword evidence="2" id="KW-0540">Nuclease</keyword>
<evidence type="ECO:0000259" key="6">
    <source>
        <dbReference type="Pfam" id="PF17919"/>
    </source>
</evidence>
<dbReference type="InterPro" id="IPR043502">
    <property type="entry name" value="DNA/RNA_pol_sf"/>
</dbReference>
<name>A0A8X6W3Y1_TRICX</name>
<dbReference type="AlphaFoldDB" id="A0A8X6W3Y1"/>
<feature type="domain" description="Reverse transcriptase/retrotransposon-derived protein RNase H-like" evidence="6">
    <location>
        <begin position="58"/>
        <end position="142"/>
    </location>
</feature>
<dbReference type="GO" id="GO:0004519">
    <property type="term" value="F:endonuclease activity"/>
    <property type="evidence" value="ECO:0007669"/>
    <property type="project" value="UniProtKB-KW"/>
</dbReference>
<comment type="caution">
    <text evidence="7">The sequence shown here is derived from an EMBL/GenBank/DDBJ whole genome shotgun (WGS) entry which is preliminary data.</text>
</comment>
<dbReference type="GO" id="GO:0003964">
    <property type="term" value="F:RNA-directed DNA polymerase activity"/>
    <property type="evidence" value="ECO:0007669"/>
    <property type="project" value="UniProtKB-KW"/>
</dbReference>
<keyword evidence="4" id="KW-0695">RNA-directed DNA polymerase</keyword>
<dbReference type="InterPro" id="IPR050951">
    <property type="entry name" value="Retrovirus_Pol_polyprotein"/>
</dbReference>
<dbReference type="InterPro" id="IPR041577">
    <property type="entry name" value="RT_RNaseH_2"/>
</dbReference>